<dbReference type="EMBL" id="CP119325">
    <property type="protein sequence ID" value="WEK31568.1"/>
    <property type="molecule type" value="Genomic_DNA"/>
</dbReference>
<evidence type="ECO:0000313" key="2">
    <source>
        <dbReference type="Proteomes" id="UP001216329"/>
    </source>
</evidence>
<accession>A0AAJ5WJE1</accession>
<organism evidence="1 2">
    <name type="scientific">Candidatus Pseudomonas phytovorans</name>
    <dbReference type="NCBI Taxonomy" id="3121377"/>
    <lineage>
        <taxon>Bacteria</taxon>
        <taxon>Pseudomonadati</taxon>
        <taxon>Pseudomonadota</taxon>
        <taxon>Gammaproteobacteria</taxon>
        <taxon>Pseudomonadales</taxon>
        <taxon>Pseudomonadaceae</taxon>
        <taxon>Pseudomonas</taxon>
    </lineage>
</organism>
<dbReference type="AlphaFoldDB" id="A0AAJ5WJE1"/>
<sequence length="330" mass="37858">MDYNDYQKSQAWLRAKAKDARSLSNEEEEYLDRQLAIELRKRMEHEASVCWWQLFGLEGHRLDSIEAEAQFIGHLDKIFKCPPASQFLTPTDSKRRVHHAYHFSRQGVYHGVEYLAPPTTRLLELMLYGYFPYENTWIYLDRRSELSSDGYRKPKQWLALPSGENPQDRLGITIEISVGWRSLIRSQSPAALFSSLKPFEKESLARQFGSEGTHENWLEQIAKNLFAERGRRSRIGISYAGESEGNYLALAELIALGGRVPGKKVIMQDDDFLNCEPANLVARSSRGRTMACRSCRNPTTKDHSTIAKDSRGSSYRVCHSCLRRLSKSSK</sequence>
<evidence type="ECO:0000313" key="1">
    <source>
        <dbReference type="EMBL" id="WEK31568.1"/>
    </source>
</evidence>
<proteinExistence type="predicted"/>
<gene>
    <name evidence="1" type="ORF">P0Y58_05055</name>
</gene>
<name>A0AAJ5WJE1_9PSED</name>
<reference evidence="1" key="1">
    <citation type="submission" date="2023-03" db="EMBL/GenBank/DDBJ databases">
        <title>Andean soil-derived lignocellulolytic bacterial consortium as a source of novel taxa and putative plastic-active enzymes.</title>
        <authorList>
            <person name="Diaz-Garcia L."/>
            <person name="Chuvochina M."/>
            <person name="Feuerriegel G."/>
            <person name="Bunk B."/>
            <person name="Sproer C."/>
            <person name="Streit W.R."/>
            <person name="Rodriguez L.M."/>
            <person name="Overmann J."/>
            <person name="Jimenez D.J."/>
        </authorList>
    </citation>
    <scope>NUCLEOTIDE SEQUENCE</scope>
    <source>
        <strain evidence="1">MAG 876</strain>
    </source>
</reference>
<dbReference type="Proteomes" id="UP001216329">
    <property type="component" value="Chromosome"/>
</dbReference>
<protein>
    <submittedName>
        <fullName evidence="1">Uncharacterized protein</fullName>
    </submittedName>
</protein>